<name>A0A9N9S1E9_9DIPT</name>
<dbReference type="GO" id="GO:0005737">
    <property type="term" value="C:cytoplasm"/>
    <property type="evidence" value="ECO:0007669"/>
    <property type="project" value="TreeGrafter"/>
</dbReference>
<evidence type="ECO:0000256" key="2">
    <source>
        <dbReference type="ARBA" id="ARBA00022703"/>
    </source>
</evidence>
<dbReference type="SMART" id="SM00184">
    <property type="entry name" value="RING"/>
    <property type="match status" value="1"/>
</dbReference>
<protein>
    <recommendedName>
        <fullName evidence="8">RING-type domain-containing protein</fullName>
    </recommendedName>
</protein>
<feature type="compositionally biased region" description="Polar residues" evidence="7">
    <location>
        <begin position="317"/>
        <end position="330"/>
    </location>
</feature>
<organism evidence="9 10">
    <name type="scientific">Chironomus riparius</name>
    <dbReference type="NCBI Taxonomy" id="315576"/>
    <lineage>
        <taxon>Eukaryota</taxon>
        <taxon>Metazoa</taxon>
        <taxon>Ecdysozoa</taxon>
        <taxon>Arthropoda</taxon>
        <taxon>Hexapoda</taxon>
        <taxon>Insecta</taxon>
        <taxon>Pterygota</taxon>
        <taxon>Neoptera</taxon>
        <taxon>Endopterygota</taxon>
        <taxon>Diptera</taxon>
        <taxon>Nematocera</taxon>
        <taxon>Chironomoidea</taxon>
        <taxon>Chironomidae</taxon>
        <taxon>Chironominae</taxon>
        <taxon>Chironomus</taxon>
    </lineage>
</organism>
<dbReference type="GO" id="GO:0006915">
    <property type="term" value="P:apoptotic process"/>
    <property type="evidence" value="ECO:0007669"/>
    <property type="project" value="UniProtKB-KW"/>
</dbReference>
<dbReference type="PANTHER" id="PTHR10044">
    <property type="entry name" value="INHIBITOR OF APOPTOSIS"/>
    <property type="match status" value="1"/>
</dbReference>
<dbReference type="GO" id="GO:0061630">
    <property type="term" value="F:ubiquitin protein ligase activity"/>
    <property type="evidence" value="ECO:0007669"/>
    <property type="project" value="TreeGrafter"/>
</dbReference>
<dbReference type="Gene3D" id="1.10.8.10">
    <property type="entry name" value="DNA helicase RuvA subunit, C-terminal domain"/>
    <property type="match status" value="1"/>
</dbReference>
<evidence type="ECO:0000313" key="10">
    <source>
        <dbReference type="Proteomes" id="UP001153620"/>
    </source>
</evidence>
<gene>
    <name evidence="9" type="ORF">CHIRRI_LOCUS10689</name>
</gene>
<dbReference type="GO" id="GO:0008270">
    <property type="term" value="F:zinc ion binding"/>
    <property type="evidence" value="ECO:0007669"/>
    <property type="project" value="UniProtKB-KW"/>
</dbReference>
<dbReference type="InterPro" id="IPR001841">
    <property type="entry name" value="Znf_RING"/>
</dbReference>
<feature type="domain" description="RING-type" evidence="8">
    <location>
        <begin position="344"/>
        <end position="379"/>
    </location>
</feature>
<evidence type="ECO:0000256" key="1">
    <source>
        <dbReference type="ARBA" id="ARBA00006672"/>
    </source>
</evidence>
<dbReference type="Pfam" id="PF00653">
    <property type="entry name" value="BIR"/>
    <property type="match status" value="2"/>
</dbReference>
<reference evidence="9" key="1">
    <citation type="submission" date="2022-01" db="EMBL/GenBank/DDBJ databases">
        <authorList>
            <person name="King R."/>
        </authorList>
    </citation>
    <scope>NUCLEOTIDE SEQUENCE</scope>
</reference>
<dbReference type="GO" id="GO:0031398">
    <property type="term" value="P:positive regulation of protein ubiquitination"/>
    <property type="evidence" value="ECO:0007669"/>
    <property type="project" value="TreeGrafter"/>
</dbReference>
<keyword evidence="10" id="KW-1185">Reference proteome</keyword>
<dbReference type="SMART" id="SM00238">
    <property type="entry name" value="BIR"/>
    <property type="match status" value="2"/>
</dbReference>
<accession>A0A9N9S1E9</accession>
<evidence type="ECO:0000256" key="3">
    <source>
        <dbReference type="ARBA" id="ARBA00022723"/>
    </source>
</evidence>
<dbReference type="AlphaFoldDB" id="A0A9N9S1E9"/>
<dbReference type="PROSITE" id="PS50143">
    <property type="entry name" value="BIR_REPEAT_2"/>
    <property type="match status" value="2"/>
</dbReference>
<dbReference type="SUPFAM" id="SSF57924">
    <property type="entry name" value="Inhibitor of apoptosis (IAP) repeat"/>
    <property type="match status" value="2"/>
</dbReference>
<dbReference type="FunFam" id="1.10.1170.10:FF:000003">
    <property type="entry name" value="E3 ubiquitin-protein ligase XIAP"/>
    <property type="match status" value="1"/>
</dbReference>
<dbReference type="PANTHER" id="PTHR10044:SF139">
    <property type="entry name" value="DEATH-ASSOCIATED INHIBITOR OF APOPTOSIS 2"/>
    <property type="match status" value="1"/>
</dbReference>
<evidence type="ECO:0000313" key="9">
    <source>
        <dbReference type="EMBL" id="CAG9807843.1"/>
    </source>
</evidence>
<feature type="region of interest" description="Disordered" evidence="7">
    <location>
        <begin position="311"/>
        <end position="334"/>
    </location>
</feature>
<dbReference type="GO" id="GO:0043066">
    <property type="term" value="P:negative regulation of apoptotic process"/>
    <property type="evidence" value="ECO:0007669"/>
    <property type="project" value="TreeGrafter"/>
</dbReference>
<dbReference type="InterPro" id="IPR001370">
    <property type="entry name" value="BIR_rpt"/>
</dbReference>
<dbReference type="GO" id="GO:0005634">
    <property type="term" value="C:nucleus"/>
    <property type="evidence" value="ECO:0007669"/>
    <property type="project" value="TreeGrafter"/>
</dbReference>
<dbReference type="CDD" id="cd14321">
    <property type="entry name" value="UBA_IAPs"/>
    <property type="match status" value="1"/>
</dbReference>
<dbReference type="CDD" id="cd16713">
    <property type="entry name" value="RING-HC_BIRC2_3_7"/>
    <property type="match status" value="1"/>
</dbReference>
<reference evidence="9" key="2">
    <citation type="submission" date="2022-10" db="EMBL/GenBank/DDBJ databases">
        <authorList>
            <consortium name="ENA_rothamsted_submissions"/>
            <consortium name="culmorum"/>
            <person name="King R."/>
        </authorList>
    </citation>
    <scope>NUCLEOTIDE SEQUENCE</scope>
</reference>
<dbReference type="InterPro" id="IPR050784">
    <property type="entry name" value="IAP"/>
</dbReference>
<dbReference type="Pfam" id="PF13920">
    <property type="entry name" value="zf-C3HC4_3"/>
    <property type="match status" value="1"/>
</dbReference>
<dbReference type="Gene3D" id="3.30.40.10">
    <property type="entry name" value="Zinc/RING finger domain, C3HC4 (zinc finger)"/>
    <property type="match status" value="1"/>
</dbReference>
<dbReference type="EMBL" id="OU895879">
    <property type="protein sequence ID" value="CAG9807843.1"/>
    <property type="molecule type" value="Genomic_DNA"/>
</dbReference>
<dbReference type="InterPro" id="IPR013083">
    <property type="entry name" value="Znf_RING/FYVE/PHD"/>
</dbReference>
<comment type="similarity">
    <text evidence="1">Belongs to the IAP family.</text>
</comment>
<dbReference type="OrthoDB" id="774873at2759"/>
<evidence type="ECO:0000256" key="4">
    <source>
        <dbReference type="ARBA" id="ARBA00022771"/>
    </source>
</evidence>
<sequence>MNTDFETNDLKRIENRLRTFDNWPVNFIDKYELARAGFYYLNNSDQVRCVECGGVIGQWEIGDVPFIEHRKFFPECPVVRQSDEDIGIQVRSPKYPEFSTIESRNRSFSMWTSTVQDSTILSQAGFYYLGSGDEVRCFYCDGGLRNWLIGDDPWVEHARWFPKCPFVILVKGPAYIKNVLERTQNSNQGIISSAPNAPVSIDDAMVSQPAQDALQMGLNAGRVRSVMQRRLQMTGRPFNNTEALVAAVLDGQIEDEGYDHDHETEGQIESQVTELLLSAVSSVAFNSDNVEQATTSSSSETVRSFVPDNIIRKPPISETSPKLPTTNDMSFSDGDERRLKNVECKICMAEEMGVVFLPCGHLLSCVYCAPAISQCPLCRETIRGRVRTFLS</sequence>
<proteinExistence type="inferred from homology"/>
<keyword evidence="3" id="KW-0479">Metal-binding</keyword>
<dbReference type="CDD" id="cd00022">
    <property type="entry name" value="BIR"/>
    <property type="match status" value="2"/>
</dbReference>
<dbReference type="GO" id="GO:0043027">
    <property type="term" value="F:cysteine-type endopeptidase inhibitor activity involved in apoptotic process"/>
    <property type="evidence" value="ECO:0007669"/>
    <property type="project" value="TreeGrafter"/>
</dbReference>
<evidence type="ECO:0000256" key="7">
    <source>
        <dbReference type="SAM" id="MobiDB-lite"/>
    </source>
</evidence>
<keyword evidence="5" id="KW-0862">Zinc</keyword>
<dbReference type="PROSITE" id="PS50089">
    <property type="entry name" value="ZF_RING_2"/>
    <property type="match status" value="1"/>
</dbReference>
<dbReference type="FunFam" id="1.10.1170.10:FF:000002">
    <property type="entry name" value="Baculoviral IAP repeat containing 7"/>
    <property type="match status" value="1"/>
</dbReference>
<keyword evidence="4 6" id="KW-0863">Zinc-finger</keyword>
<keyword evidence="2" id="KW-0053">Apoptosis</keyword>
<evidence type="ECO:0000256" key="5">
    <source>
        <dbReference type="ARBA" id="ARBA00022833"/>
    </source>
</evidence>
<dbReference type="PROSITE" id="PS01282">
    <property type="entry name" value="BIR_REPEAT_1"/>
    <property type="match status" value="1"/>
</dbReference>
<dbReference type="Proteomes" id="UP001153620">
    <property type="component" value="Chromosome 3"/>
</dbReference>
<dbReference type="GO" id="GO:0051726">
    <property type="term" value="P:regulation of cell cycle"/>
    <property type="evidence" value="ECO:0007669"/>
    <property type="project" value="TreeGrafter"/>
</dbReference>
<dbReference type="Gene3D" id="1.10.1170.10">
    <property type="entry name" value="Inhibitor Of Apoptosis Protein (2mihbC-IAP-1), Chain A"/>
    <property type="match status" value="2"/>
</dbReference>
<evidence type="ECO:0000259" key="8">
    <source>
        <dbReference type="PROSITE" id="PS50089"/>
    </source>
</evidence>
<evidence type="ECO:0000256" key="6">
    <source>
        <dbReference type="PROSITE-ProRule" id="PRU00175"/>
    </source>
</evidence>